<name>A0A932R0P6_9BACT</name>
<dbReference type="Gene3D" id="3.40.710.10">
    <property type="entry name" value="DD-peptidase/beta-lactamase superfamily"/>
    <property type="match status" value="1"/>
</dbReference>
<keyword evidence="2" id="KW-0732">Signal</keyword>
<keyword evidence="5" id="KW-0573">Peptidoglycan synthesis</keyword>
<accession>A0A932R0P6</accession>
<feature type="active site" description="Proton acceptor" evidence="7">
    <location>
        <position position="85"/>
    </location>
</feature>
<keyword evidence="3" id="KW-0378">Hydrolase</keyword>
<keyword evidence="6" id="KW-0961">Cell wall biogenesis/degradation</keyword>
<evidence type="ECO:0000313" key="12">
    <source>
        <dbReference type="Proteomes" id="UP000753196"/>
    </source>
</evidence>
<proteinExistence type="inferred from homology"/>
<dbReference type="GO" id="GO:0006508">
    <property type="term" value="P:proteolysis"/>
    <property type="evidence" value="ECO:0007669"/>
    <property type="project" value="InterPro"/>
</dbReference>
<dbReference type="GO" id="GO:0008360">
    <property type="term" value="P:regulation of cell shape"/>
    <property type="evidence" value="ECO:0007669"/>
    <property type="project" value="UniProtKB-KW"/>
</dbReference>
<feature type="active site" description="Acyl-ester intermediate" evidence="7">
    <location>
        <position position="82"/>
    </location>
</feature>
<dbReference type="GO" id="GO:0009252">
    <property type="term" value="P:peptidoglycan biosynthetic process"/>
    <property type="evidence" value="ECO:0007669"/>
    <property type="project" value="UniProtKB-KW"/>
</dbReference>
<comment type="caution">
    <text evidence="11">The sequence shown here is derived from an EMBL/GenBank/DDBJ whole genome shotgun (WGS) entry which is preliminary data.</text>
</comment>
<evidence type="ECO:0000256" key="1">
    <source>
        <dbReference type="ARBA" id="ARBA00007164"/>
    </source>
</evidence>
<dbReference type="EMBL" id="JACQCR010000019">
    <property type="protein sequence ID" value="MBI3630864.1"/>
    <property type="molecule type" value="Genomic_DNA"/>
</dbReference>
<dbReference type="SUPFAM" id="SSF56601">
    <property type="entry name" value="beta-lactamase/transpeptidase-like"/>
    <property type="match status" value="1"/>
</dbReference>
<evidence type="ECO:0000313" key="11">
    <source>
        <dbReference type="EMBL" id="MBI3630864.1"/>
    </source>
</evidence>
<reference evidence="11" key="1">
    <citation type="submission" date="2020-07" db="EMBL/GenBank/DDBJ databases">
        <title>Huge and variable diversity of episymbiotic CPR bacteria and DPANN archaea in groundwater ecosystems.</title>
        <authorList>
            <person name="He C.Y."/>
            <person name="Keren R."/>
            <person name="Whittaker M."/>
            <person name="Farag I.F."/>
            <person name="Doudna J."/>
            <person name="Cate J.H.D."/>
            <person name="Banfield J.F."/>
        </authorList>
    </citation>
    <scope>NUCLEOTIDE SEQUENCE</scope>
    <source>
        <strain evidence="11">NC_groundwater_973_Pr1_S-0.2um_54_13</strain>
    </source>
</reference>
<evidence type="ECO:0000256" key="9">
    <source>
        <dbReference type="RuleBase" id="RU004016"/>
    </source>
</evidence>
<evidence type="ECO:0000256" key="2">
    <source>
        <dbReference type="ARBA" id="ARBA00022729"/>
    </source>
</evidence>
<sequence length="302" mass="33126">MNEPSVSRPNRLPLLLAVLVLSVLVHSSAGGGEERAFSSDVRTGQLAVPAPEVRAEVYLVRFVQSPEPVLERRAWKKLAPASLTKFMTALIAREELGSEGVIPFSQDAKHVEQKLSDVSAGDRFGRDDAIRFALMESDNDAALALAEAVGRKEGGLDFDERIRRFVGLMNRKASVLGLAETHFENPTGLDQDGHESSAADLATLAEYAYAVDPRLWEISKTPEAVVYSVEGKEYHLKSTDDLLSEFPGIAGSKTGFTDRARGALMLLYPVRGRGIAIIVILKSEDRFGDGRAILRWLDENYQ</sequence>
<feature type="binding site" evidence="8">
    <location>
        <position position="253"/>
    </location>
    <ligand>
        <name>substrate</name>
    </ligand>
</feature>
<evidence type="ECO:0000259" key="10">
    <source>
        <dbReference type="Pfam" id="PF00768"/>
    </source>
</evidence>
<keyword evidence="11" id="KW-0121">Carboxypeptidase</keyword>
<dbReference type="InterPro" id="IPR001967">
    <property type="entry name" value="Peptidase_S11_N"/>
</dbReference>
<keyword evidence="4" id="KW-0133">Cell shape</keyword>
<dbReference type="Proteomes" id="UP000753196">
    <property type="component" value="Unassembled WGS sequence"/>
</dbReference>
<comment type="similarity">
    <text evidence="1 9">Belongs to the peptidase S11 family.</text>
</comment>
<keyword evidence="11" id="KW-0645">Protease</keyword>
<gene>
    <name evidence="11" type="ORF">HY221_00820</name>
</gene>
<evidence type="ECO:0000256" key="4">
    <source>
        <dbReference type="ARBA" id="ARBA00022960"/>
    </source>
</evidence>
<dbReference type="AlphaFoldDB" id="A0A932R0P6"/>
<organism evidence="11 12">
    <name type="scientific">Candidatus Sungiibacteriota bacterium</name>
    <dbReference type="NCBI Taxonomy" id="2750080"/>
    <lineage>
        <taxon>Bacteria</taxon>
        <taxon>Candidatus Sungiibacteriota</taxon>
    </lineage>
</organism>
<dbReference type="PRINTS" id="PR00725">
    <property type="entry name" value="DADACBPTASE1"/>
</dbReference>
<dbReference type="PANTHER" id="PTHR21581">
    <property type="entry name" value="D-ALANYL-D-ALANINE CARBOXYPEPTIDASE"/>
    <property type="match status" value="1"/>
</dbReference>
<evidence type="ECO:0000256" key="6">
    <source>
        <dbReference type="ARBA" id="ARBA00023316"/>
    </source>
</evidence>
<evidence type="ECO:0000256" key="8">
    <source>
        <dbReference type="PIRSR" id="PIRSR618044-2"/>
    </source>
</evidence>
<dbReference type="Pfam" id="PF00768">
    <property type="entry name" value="Peptidase_S11"/>
    <property type="match status" value="1"/>
</dbReference>
<feature type="domain" description="Peptidase S11 D-alanyl-D-alanine carboxypeptidase A N-terminal" evidence="10">
    <location>
        <begin position="48"/>
        <end position="265"/>
    </location>
</feature>
<evidence type="ECO:0000256" key="7">
    <source>
        <dbReference type="PIRSR" id="PIRSR618044-1"/>
    </source>
</evidence>
<feature type="active site" evidence="7">
    <location>
        <position position="137"/>
    </location>
</feature>
<evidence type="ECO:0000256" key="5">
    <source>
        <dbReference type="ARBA" id="ARBA00022984"/>
    </source>
</evidence>
<evidence type="ECO:0000256" key="3">
    <source>
        <dbReference type="ARBA" id="ARBA00022801"/>
    </source>
</evidence>
<dbReference type="InterPro" id="IPR012338">
    <property type="entry name" value="Beta-lactam/transpept-like"/>
</dbReference>
<dbReference type="PANTHER" id="PTHR21581:SF26">
    <property type="entry name" value="D-ALANYL-D-ALANINE ENDOPEPTIDASE"/>
    <property type="match status" value="1"/>
</dbReference>
<dbReference type="GO" id="GO:0009002">
    <property type="term" value="F:serine-type D-Ala-D-Ala carboxypeptidase activity"/>
    <property type="evidence" value="ECO:0007669"/>
    <property type="project" value="InterPro"/>
</dbReference>
<dbReference type="GO" id="GO:0071555">
    <property type="term" value="P:cell wall organization"/>
    <property type="evidence" value="ECO:0007669"/>
    <property type="project" value="UniProtKB-KW"/>
</dbReference>
<dbReference type="InterPro" id="IPR018044">
    <property type="entry name" value="Peptidase_S11"/>
</dbReference>
<protein>
    <submittedName>
        <fullName evidence="11">D-alanyl-D-alanine carboxypeptidase</fullName>
    </submittedName>
</protein>